<dbReference type="Pfam" id="PF01926">
    <property type="entry name" value="MMR_HSR1"/>
    <property type="match status" value="1"/>
</dbReference>
<evidence type="ECO:0000256" key="3">
    <source>
        <dbReference type="ARBA" id="ARBA00022694"/>
    </source>
</evidence>
<dbReference type="InterPro" id="IPR031168">
    <property type="entry name" value="G_TrmE"/>
</dbReference>
<feature type="domain" description="TrmE-type G" evidence="10">
    <location>
        <begin position="124"/>
        <end position="281"/>
    </location>
</feature>
<evidence type="ECO:0000256" key="2">
    <source>
        <dbReference type="ARBA" id="ARBA00022490"/>
    </source>
</evidence>
<evidence type="ECO:0000256" key="8">
    <source>
        <dbReference type="ARBA" id="ARBA00022958"/>
    </source>
</evidence>
<keyword evidence="6 11" id="KW-0378">Hydrolase</keyword>
<evidence type="ECO:0000259" key="10">
    <source>
        <dbReference type="PROSITE" id="PS51709"/>
    </source>
</evidence>
<reference evidence="11" key="1">
    <citation type="submission" date="2017-02" db="EMBL/GenBank/DDBJ databases">
        <title>Delving into the versatile metabolic prowess of the omnipresent phylum Bacteroidetes.</title>
        <authorList>
            <person name="Nobu M.K."/>
            <person name="Mei R."/>
            <person name="Narihiro T."/>
            <person name="Kuroda K."/>
            <person name="Liu W.-T."/>
        </authorList>
    </citation>
    <scope>NUCLEOTIDE SEQUENCE</scope>
    <source>
        <strain evidence="11">ADurb.Bin417</strain>
    </source>
</reference>
<evidence type="ECO:0000313" key="11">
    <source>
        <dbReference type="EMBL" id="OPZ89994.1"/>
    </source>
</evidence>
<dbReference type="InterPro" id="IPR004520">
    <property type="entry name" value="GTPase_MnmE"/>
</dbReference>
<dbReference type="InterPro" id="IPR006073">
    <property type="entry name" value="GTP-bd"/>
</dbReference>
<dbReference type="EMBL" id="MWAK01000305">
    <property type="protein sequence ID" value="OPZ89994.1"/>
    <property type="molecule type" value="Genomic_DNA"/>
</dbReference>
<keyword evidence="2" id="KW-0963">Cytoplasm</keyword>
<dbReference type="InterPro" id="IPR025867">
    <property type="entry name" value="MnmE_helical"/>
</dbReference>
<dbReference type="NCBIfam" id="TIGR00231">
    <property type="entry name" value="small_GTP"/>
    <property type="match status" value="1"/>
</dbReference>
<dbReference type="PROSITE" id="PS51709">
    <property type="entry name" value="G_TRME"/>
    <property type="match status" value="1"/>
</dbReference>
<evidence type="ECO:0000256" key="7">
    <source>
        <dbReference type="ARBA" id="ARBA00022842"/>
    </source>
</evidence>
<evidence type="ECO:0000256" key="1">
    <source>
        <dbReference type="ARBA" id="ARBA00011043"/>
    </source>
</evidence>
<dbReference type="Pfam" id="PF12631">
    <property type="entry name" value="MnmE_helical"/>
    <property type="match status" value="1"/>
</dbReference>
<dbReference type="InterPro" id="IPR027368">
    <property type="entry name" value="MnmE_dom2"/>
</dbReference>
<keyword evidence="7" id="KW-0460">Magnesium</keyword>
<evidence type="ECO:0000256" key="6">
    <source>
        <dbReference type="ARBA" id="ARBA00022801"/>
    </source>
</evidence>
<protein>
    <submittedName>
        <fullName evidence="11">tRNA modification GTPase MnmE</fullName>
        <ecNumber evidence="11">3.6.5.-</ecNumber>
    </submittedName>
</protein>
<dbReference type="EC" id="3.6.5.-" evidence="11"/>
<sequence>MLGALLDAGGRLAGPGEFTRRAFLAGRIDLAQAEAVLAAVNSRTEAGLEAALAQIKGAFSGKLSGLERDLLDLLAGIEAGIEFPDELENPAEPRGRWQAELRRLAERAGRLRRASAEGRIMAEGIRVVIAGRPNVGKSSLLNALLEQERAIVTDVPGTTRDEISELITLAGLPVRLTDTAGIRPPRDRIEKAGVRRSRARVKSADLLLLVLDRSRPLEAADRRLVAGTKVGKTLLVLNKIDRPDRLGALPGRAAGLERVEVSARTGAGLEVLKERVAGLIREGRVSPDSETPVFLGVYQERALRHACEALSEAAAALTDGIPLDFVLASVRRAARHLSEISGRRVDKEVLDQIFSRFCIGK</sequence>
<keyword evidence="8" id="KW-0630">Potassium</keyword>
<dbReference type="GO" id="GO:0046872">
    <property type="term" value="F:metal ion binding"/>
    <property type="evidence" value="ECO:0007669"/>
    <property type="project" value="UniProtKB-KW"/>
</dbReference>
<proteinExistence type="inferred from homology"/>
<dbReference type="AlphaFoldDB" id="A0A1V5M9T6"/>
<dbReference type="GO" id="GO:0002098">
    <property type="term" value="P:tRNA wobble uridine modification"/>
    <property type="evidence" value="ECO:0007669"/>
    <property type="project" value="TreeGrafter"/>
</dbReference>
<gene>
    <name evidence="11" type="primary">mnmE_2</name>
    <name evidence="11" type="ORF">BWY73_01403</name>
</gene>
<evidence type="ECO:0000256" key="5">
    <source>
        <dbReference type="ARBA" id="ARBA00022741"/>
    </source>
</evidence>
<dbReference type="Gene3D" id="3.30.1360.120">
    <property type="entry name" value="Probable tRNA modification gtpase trme, domain 1"/>
    <property type="match status" value="1"/>
</dbReference>
<dbReference type="Gene3D" id="3.40.50.300">
    <property type="entry name" value="P-loop containing nucleotide triphosphate hydrolases"/>
    <property type="match status" value="1"/>
</dbReference>
<dbReference type="InterPro" id="IPR027266">
    <property type="entry name" value="TrmE/GcvT-like"/>
</dbReference>
<dbReference type="GO" id="GO:0005525">
    <property type="term" value="F:GTP binding"/>
    <property type="evidence" value="ECO:0007669"/>
    <property type="project" value="UniProtKB-KW"/>
</dbReference>
<accession>A0A1V5M9T6</accession>
<dbReference type="NCBIfam" id="TIGR00450">
    <property type="entry name" value="mnmE_trmE_thdF"/>
    <property type="match status" value="1"/>
</dbReference>
<organism evidence="11">
    <name type="scientific">candidate division TA06 bacterium ADurb.Bin417</name>
    <dbReference type="NCBI Taxonomy" id="1852828"/>
    <lineage>
        <taxon>Bacteria</taxon>
        <taxon>Bacteria division TA06</taxon>
    </lineage>
</organism>
<dbReference type="GO" id="GO:0030488">
    <property type="term" value="P:tRNA methylation"/>
    <property type="evidence" value="ECO:0007669"/>
    <property type="project" value="TreeGrafter"/>
</dbReference>
<evidence type="ECO:0000256" key="4">
    <source>
        <dbReference type="ARBA" id="ARBA00022723"/>
    </source>
</evidence>
<name>A0A1V5M9T6_UNCT6</name>
<comment type="caution">
    <text evidence="11">The sequence shown here is derived from an EMBL/GenBank/DDBJ whole genome shotgun (WGS) entry which is preliminary data.</text>
</comment>
<dbReference type="GO" id="GO:0003924">
    <property type="term" value="F:GTPase activity"/>
    <property type="evidence" value="ECO:0007669"/>
    <property type="project" value="InterPro"/>
</dbReference>
<dbReference type="PRINTS" id="PR00326">
    <property type="entry name" value="GTP1OBG"/>
</dbReference>
<dbReference type="FunFam" id="3.40.50.300:FF:001376">
    <property type="entry name" value="tRNA modification GTPase MnmE"/>
    <property type="match status" value="1"/>
</dbReference>
<dbReference type="InterPro" id="IPR027417">
    <property type="entry name" value="P-loop_NTPase"/>
</dbReference>
<dbReference type="SUPFAM" id="SSF52540">
    <property type="entry name" value="P-loop containing nucleoside triphosphate hydrolases"/>
    <property type="match status" value="1"/>
</dbReference>
<dbReference type="Proteomes" id="UP000485484">
    <property type="component" value="Unassembled WGS sequence"/>
</dbReference>
<keyword evidence="3" id="KW-0819">tRNA processing</keyword>
<keyword evidence="5" id="KW-0547">Nucleotide-binding</keyword>
<dbReference type="PANTHER" id="PTHR42714">
    <property type="entry name" value="TRNA MODIFICATION GTPASE GTPBP3"/>
    <property type="match status" value="1"/>
</dbReference>
<dbReference type="CDD" id="cd04164">
    <property type="entry name" value="trmE"/>
    <property type="match status" value="1"/>
</dbReference>
<dbReference type="GO" id="GO:0005829">
    <property type="term" value="C:cytosol"/>
    <property type="evidence" value="ECO:0007669"/>
    <property type="project" value="TreeGrafter"/>
</dbReference>
<keyword evidence="4" id="KW-0479">Metal-binding</keyword>
<dbReference type="Gene3D" id="1.20.120.430">
    <property type="entry name" value="tRNA modification GTPase MnmE domain 2"/>
    <property type="match status" value="1"/>
</dbReference>
<evidence type="ECO:0000256" key="9">
    <source>
        <dbReference type="ARBA" id="ARBA00023134"/>
    </source>
</evidence>
<dbReference type="PANTHER" id="PTHR42714:SF2">
    <property type="entry name" value="TRNA MODIFICATION GTPASE GTPBP3, MITOCHONDRIAL"/>
    <property type="match status" value="1"/>
</dbReference>
<keyword evidence="9" id="KW-0342">GTP-binding</keyword>
<comment type="similarity">
    <text evidence="1">Belongs to the TRAFAC class TrmE-Era-EngA-EngB-Septin-like GTPase superfamily. TrmE GTPase family.</text>
</comment>
<dbReference type="InterPro" id="IPR005225">
    <property type="entry name" value="Small_GTP-bd"/>
</dbReference>